<dbReference type="Proteomes" id="UP000570517">
    <property type="component" value="Unassembled WGS sequence"/>
</dbReference>
<accession>A0A850PJE2</accession>
<comment type="similarity">
    <text evidence="2 10">Belongs to the disproportionating enzyme family.</text>
</comment>
<protein>
    <recommendedName>
        <fullName evidence="4 10">4-alpha-glucanotransferase</fullName>
        <ecNumber evidence="3 10">2.4.1.25</ecNumber>
    </recommendedName>
    <alternativeName>
        <fullName evidence="8 10">Amylomaltase</fullName>
    </alternativeName>
    <alternativeName>
        <fullName evidence="9 10">Disproportionating enzyme</fullName>
    </alternativeName>
</protein>
<dbReference type="InterPro" id="IPR048458">
    <property type="entry name" value="MalQ_N"/>
</dbReference>
<dbReference type="RefSeq" id="WP_178357325.1">
    <property type="nucleotide sequence ID" value="NZ_JABFYL010000008.1"/>
</dbReference>
<evidence type="ECO:0000256" key="10">
    <source>
        <dbReference type="RuleBase" id="RU361207"/>
    </source>
</evidence>
<proteinExistence type="inferred from homology"/>
<name>A0A850PJE2_9MYCO</name>
<feature type="domain" description="MalQ N-terminal beta-sandwich" evidence="11">
    <location>
        <begin position="75"/>
        <end position="166"/>
    </location>
</feature>
<keyword evidence="13" id="KW-1185">Reference proteome</keyword>
<keyword evidence="5 10" id="KW-0328">Glycosyltransferase</keyword>
<evidence type="ECO:0000256" key="1">
    <source>
        <dbReference type="ARBA" id="ARBA00000439"/>
    </source>
</evidence>
<evidence type="ECO:0000256" key="4">
    <source>
        <dbReference type="ARBA" id="ARBA00020295"/>
    </source>
</evidence>
<dbReference type="GO" id="GO:0005975">
    <property type="term" value="P:carbohydrate metabolic process"/>
    <property type="evidence" value="ECO:0007669"/>
    <property type="project" value="InterPro"/>
</dbReference>
<dbReference type="GO" id="GO:0004134">
    <property type="term" value="F:4-alpha-glucanotransferase activity"/>
    <property type="evidence" value="ECO:0007669"/>
    <property type="project" value="UniProtKB-EC"/>
</dbReference>
<evidence type="ECO:0000256" key="6">
    <source>
        <dbReference type="ARBA" id="ARBA00022679"/>
    </source>
</evidence>
<evidence type="ECO:0000256" key="7">
    <source>
        <dbReference type="ARBA" id="ARBA00023277"/>
    </source>
</evidence>
<dbReference type="SUPFAM" id="SSF51445">
    <property type="entry name" value="(Trans)glycosidases"/>
    <property type="match status" value="1"/>
</dbReference>
<evidence type="ECO:0000256" key="5">
    <source>
        <dbReference type="ARBA" id="ARBA00022676"/>
    </source>
</evidence>
<evidence type="ECO:0000256" key="3">
    <source>
        <dbReference type="ARBA" id="ARBA00012560"/>
    </source>
</evidence>
<keyword evidence="7 10" id="KW-0119">Carbohydrate metabolism</keyword>
<keyword evidence="6 10" id="KW-0808">Transferase</keyword>
<evidence type="ECO:0000259" key="11">
    <source>
        <dbReference type="Pfam" id="PF21226"/>
    </source>
</evidence>
<evidence type="ECO:0000256" key="2">
    <source>
        <dbReference type="ARBA" id="ARBA00005684"/>
    </source>
</evidence>
<dbReference type="PANTHER" id="PTHR32438:SF5">
    <property type="entry name" value="4-ALPHA-GLUCANOTRANSFERASE DPE1, CHLOROPLASTIC_AMYLOPLASTIC"/>
    <property type="match status" value="1"/>
</dbReference>
<evidence type="ECO:0000313" key="13">
    <source>
        <dbReference type="Proteomes" id="UP000570517"/>
    </source>
</evidence>
<organism evidence="12 13">
    <name type="scientific">Mycolicibacterium hippocampi</name>
    <dbReference type="NCBI Taxonomy" id="659824"/>
    <lineage>
        <taxon>Bacteria</taxon>
        <taxon>Bacillati</taxon>
        <taxon>Actinomycetota</taxon>
        <taxon>Actinomycetes</taxon>
        <taxon>Mycobacteriales</taxon>
        <taxon>Mycobacteriaceae</taxon>
        <taxon>Mycolicibacterium</taxon>
    </lineage>
</organism>
<dbReference type="InterPro" id="IPR003385">
    <property type="entry name" value="Glyco_hydro_77"/>
</dbReference>
<dbReference type="PANTHER" id="PTHR32438">
    <property type="entry name" value="4-ALPHA-GLUCANOTRANSFERASE DPE1, CHLOROPLASTIC/AMYLOPLASTIC"/>
    <property type="match status" value="1"/>
</dbReference>
<dbReference type="InterPro" id="IPR017853">
    <property type="entry name" value="GH"/>
</dbReference>
<gene>
    <name evidence="12" type="ORF">HLY00_289</name>
</gene>
<evidence type="ECO:0000256" key="8">
    <source>
        <dbReference type="ARBA" id="ARBA00031423"/>
    </source>
</evidence>
<dbReference type="Pfam" id="PF02446">
    <property type="entry name" value="Glyco_hydro_77"/>
    <property type="match status" value="1"/>
</dbReference>
<dbReference type="EMBL" id="JABFYL010000008">
    <property type="protein sequence ID" value="NVN48867.1"/>
    <property type="molecule type" value="Genomic_DNA"/>
</dbReference>
<sequence>MPVASEDTDLPASLIELAHRYGVATGYADWTGRPVTVPASTLISVLDALGVPAAVEDDRSAAIAAHDRAHWSRALPPAIVGRTGATTSFWVHVTHNDPVRLWMRLEDGSVRTGLRQLENNRPPYDLDGRLVGEASFELPADLPIGYHRLHLQVGSSDTGTTVIVAPASLEPPARLGSRRAWGLSTQLYSVRSRNSWGVGDLTDLTDLAVWSAAAHGAGFVLVNPLHAAAPVAPMEPSPYLPTSRRFVNPMYLRVEAVPEFAYVRHRGRIRKAQAQVQGRADRSDQIDRDRVWKAKREALQSIYLVKPSAGRAIAYQAFLDRQGRSLDDFATWCALAERHGGNWHSWPEDLRHPRSAAVARFVDEHPSAVDFHRWLQWLVDDQLTAAQADAVQAGMELGIMHDLAVGVDPDGADAWALQEVLALGVTAGAPPDEFNQLGQDWSQPPWRPDRLAEAAYEPFRALVGAVLRHAGGVRIDHIIGLFRLWWIPEDAPPTAGTYVRYDHEAMIGIVALEAHRAGAVVVGEDLGTVEPWVRDYLRDRGLMGTSILWFEMDREGTGGPLPAERWRESCLSAATTHDLPPTRGYLAGEHVRLRDALGLLTRPADEELAGDRAQQRAWMSELRRVGLLGGDDDGELDVDEVVLALHRYLGRTPSRLLSLSLADAVGEVRTQNQPGTVDEYPNWRVPLGDPQGRQMLLEQVFTDPRAAALCEVMRAGVKPPV</sequence>
<dbReference type="EC" id="2.4.1.25" evidence="3 10"/>
<evidence type="ECO:0000313" key="12">
    <source>
        <dbReference type="EMBL" id="NVN48867.1"/>
    </source>
</evidence>
<dbReference type="AlphaFoldDB" id="A0A850PJE2"/>
<dbReference type="NCBIfam" id="TIGR00217">
    <property type="entry name" value="malQ"/>
    <property type="match status" value="1"/>
</dbReference>
<comment type="caution">
    <text evidence="12">The sequence shown here is derived from an EMBL/GenBank/DDBJ whole genome shotgun (WGS) entry which is preliminary data.</text>
</comment>
<evidence type="ECO:0000256" key="9">
    <source>
        <dbReference type="ARBA" id="ARBA00031501"/>
    </source>
</evidence>
<reference evidence="12 13" key="1">
    <citation type="submission" date="2020-05" db="EMBL/GenBank/DDBJ databases">
        <title>Draft genome sequence of Mycobacterium hippocampi DL, isolated from European seabass, Dicentrarchus labrax, reared in fish farms.</title>
        <authorList>
            <person name="Stathopoulou P."/>
            <person name="Asimakis E."/>
            <person name="Tzokas K."/>
            <person name="Batargias C."/>
            <person name="Tsiamis G."/>
        </authorList>
    </citation>
    <scope>NUCLEOTIDE SEQUENCE [LARGE SCALE GENOMIC DNA]</scope>
    <source>
        <strain evidence="12 13">DL</strain>
    </source>
</reference>
<dbReference type="Gene3D" id="3.20.20.80">
    <property type="entry name" value="Glycosidases"/>
    <property type="match status" value="1"/>
</dbReference>
<comment type="catalytic activity">
    <reaction evidence="1 10">
        <text>Transfers a segment of a (1-&gt;4)-alpha-D-glucan to a new position in an acceptor, which may be glucose or a (1-&gt;4)-alpha-D-glucan.</text>
        <dbReference type="EC" id="2.4.1.25"/>
    </reaction>
</comment>
<dbReference type="Pfam" id="PF21226">
    <property type="entry name" value="MalQ_N"/>
    <property type="match status" value="1"/>
</dbReference>